<evidence type="ECO:0000313" key="3">
    <source>
        <dbReference type="Proteomes" id="UP000821837"/>
    </source>
</evidence>
<dbReference type="VEuPathDB" id="VectorBase:RSAN_029221"/>
<sequence length="176" mass="19818">MEHSGRPRATSEVEDRLITAVIVADLFQSAGDIREVLSLTVSSETRRVNFFDALGPTEAGLASTKLQEPPGQCRRWSTKRVYQDVPQPAVVEEYNRDMGGVDMSERMFSLYPTTQRTKKWTVRTMMFIVRQISLAFADWDKSELTKIFELGEYTTPYVKQVSAARFAVTVADAAPA</sequence>
<evidence type="ECO:0000313" key="2">
    <source>
        <dbReference type="EMBL" id="KAH7956119.1"/>
    </source>
</evidence>
<dbReference type="InterPro" id="IPR029526">
    <property type="entry name" value="PGBD"/>
</dbReference>
<dbReference type="Pfam" id="PF13843">
    <property type="entry name" value="DDE_Tnp_1_7"/>
    <property type="match status" value="1"/>
</dbReference>
<dbReference type="Proteomes" id="UP000821837">
    <property type="component" value="Unassembled WGS sequence"/>
</dbReference>
<reference evidence="2" key="1">
    <citation type="journal article" date="2020" name="Cell">
        <title>Large-Scale Comparative Analyses of Tick Genomes Elucidate Their Genetic Diversity and Vector Capacities.</title>
        <authorList>
            <consortium name="Tick Genome and Microbiome Consortium (TIGMIC)"/>
            <person name="Jia N."/>
            <person name="Wang J."/>
            <person name="Shi W."/>
            <person name="Du L."/>
            <person name="Sun Y."/>
            <person name="Zhan W."/>
            <person name="Jiang J.F."/>
            <person name="Wang Q."/>
            <person name="Zhang B."/>
            <person name="Ji P."/>
            <person name="Bell-Sakyi L."/>
            <person name="Cui X.M."/>
            <person name="Yuan T.T."/>
            <person name="Jiang B.G."/>
            <person name="Yang W.F."/>
            <person name="Lam T.T."/>
            <person name="Chang Q.C."/>
            <person name="Ding S.J."/>
            <person name="Wang X.J."/>
            <person name="Zhu J.G."/>
            <person name="Ruan X.D."/>
            <person name="Zhao L."/>
            <person name="Wei J.T."/>
            <person name="Ye R.Z."/>
            <person name="Que T.C."/>
            <person name="Du C.H."/>
            <person name="Zhou Y.H."/>
            <person name="Cheng J.X."/>
            <person name="Dai P.F."/>
            <person name="Guo W.B."/>
            <person name="Han X.H."/>
            <person name="Huang E.J."/>
            <person name="Li L.F."/>
            <person name="Wei W."/>
            <person name="Gao Y.C."/>
            <person name="Liu J.Z."/>
            <person name="Shao H.Z."/>
            <person name="Wang X."/>
            <person name="Wang C.C."/>
            <person name="Yang T.C."/>
            <person name="Huo Q.B."/>
            <person name="Li W."/>
            <person name="Chen H.Y."/>
            <person name="Chen S.E."/>
            <person name="Zhou L.G."/>
            <person name="Ni X.B."/>
            <person name="Tian J.H."/>
            <person name="Sheng Y."/>
            <person name="Liu T."/>
            <person name="Pan Y.S."/>
            <person name="Xia L.Y."/>
            <person name="Li J."/>
            <person name="Zhao F."/>
            <person name="Cao W.C."/>
        </authorList>
    </citation>
    <scope>NUCLEOTIDE SEQUENCE</scope>
    <source>
        <strain evidence="2">Rsan-2018</strain>
    </source>
</reference>
<dbReference type="EMBL" id="JABSTV010001250">
    <property type="protein sequence ID" value="KAH7956119.1"/>
    <property type="molecule type" value="Genomic_DNA"/>
</dbReference>
<accession>A0A9D4SXY5</accession>
<dbReference type="PANTHER" id="PTHR47272:SF2">
    <property type="entry name" value="PIGGYBAC TRANSPOSABLE ELEMENT-DERIVED PROTEIN 3-LIKE"/>
    <property type="match status" value="1"/>
</dbReference>
<reference evidence="2" key="2">
    <citation type="submission" date="2021-09" db="EMBL/GenBank/DDBJ databases">
        <authorList>
            <person name="Jia N."/>
            <person name="Wang J."/>
            <person name="Shi W."/>
            <person name="Du L."/>
            <person name="Sun Y."/>
            <person name="Zhan W."/>
            <person name="Jiang J."/>
            <person name="Wang Q."/>
            <person name="Zhang B."/>
            <person name="Ji P."/>
            <person name="Sakyi L.B."/>
            <person name="Cui X."/>
            <person name="Yuan T."/>
            <person name="Jiang B."/>
            <person name="Yang W."/>
            <person name="Lam T.T.-Y."/>
            <person name="Chang Q."/>
            <person name="Ding S."/>
            <person name="Wang X."/>
            <person name="Zhu J."/>
            <person name="Ruan X."/>
            <person name="Zhao L."/>
            <person name="Wei J."/>
            <person name="Que T."/>
            <person name="Du C."/>
            <person name="Cheng J."/>
            <person name="Dai P."/>
            <person name="Han X."/>
            <person name="Huang E."/>
            <person name="Gao Y."/>
            <person name="Liu J."/>
            <person name="Shao H."/>
            <person name="Ye R."/>
            <person name="Li L."/>
            <person name="Wei W."/>
            <person name="Wang X."/>
            <person name="Wang C."/>
            <person name="Huo Q."/>
            <person name="Li W."/>
            <person name="Guo W."/>
            <person name="Chen H."/>
            <person name="Chen S."/>
            <person name="Zhou L."/>
            <person name="Zhou L."/>
            <person name="Ni X."/>
            <person name="Tian J."/>
            <person name="Zhou Y."/>
            <person name="Sheng Y."/>
            <person name="Liu T."/>
            <person name="Pan Y."/>
            <person name="Xia L."/>
            <person name="Li J."/>
            <person name="Zhao F."/>
            <person name="Cao W."/>
        </authorList>
    </citation>
    <scope>NUCLEOTIDE SEQUENCE</scope>
    <source>
        <strain evidence="2">Rsan-2018</strain>
        <tissue evidence="2">Larvae</tissue>
    </source>
</reference>
<dbReference type="AlphaFoldDB" id="A0A9D4SXY5"/>
<protein>
    <recommendedName>
        <fullName evidence="1">PiggyBac transposable element-derived protein domain-containing protein</fullName>
    </recommendedName>
</protein>
<evidence type="ECO:0000259" key="1">
    <source>
        <dbReference type="Pfam" id="PF13843"/>
    </source>
</evidence>
<keyword evidence="3" id="KW-1185">Reference proteome</keyword>
<organism evidence="2 3">
    <name type="scientific">Rhipicephalus sanguineus</name>
    <name type="common">Brown dog tick</name>
    <name type="synonym">Ixodes sanguineus</name>
    <dbReference type="NCBI Taxonomy" id="34632"/>
    <lineage>
        <taxon>Eukaryota</taxon>
        <taxon>Metazoa</taxon>
        <taxon>Ecdysozoa</taxon>
        <taxon>Arthropoda</taxon>
        <taxon>Chelicerata</taxon>
        <taxon>Arachnida</taxon>
        <taxon>Acari</taxon>
        <taxon>Parasitiformes</taxon>
        <taxon>Ixodida</taxon>
        <taxon>Ixodoidea</taxon>
        <taxon>Ixodidae</taxon>
        <taxon>Rhipicephalinae</taxon>
        <taxon>Rhipicephalus</taxon>
        <taxon>Rhipicephalus</taxon>
    </lineage>
</organism>
<dbReference type="PANTHER" id="PTHR47272">
    <property type="entry name" value="DDE_TNP_1_7 DOMAIN-CONTAINING PROTEIN"/>
    <property type="match status" value="1"/>
</dbReference>
<comment type="caution">
    <text evidence="2">The sequence shown here is derived from an EMBL/GenBank/DDBJ whole genome shotgun (WGS) entry which is preliminary data.</text>
</comment>
<feature type="domain" description="PiggyBac transposable element-derived protein" evidence="1">
    <location>
        <begin position="72"/>
        <end position="129"/>
    </location>
</feature>
<name>A0A9D4SXY5_RHISA</name>
<proteinExistence type="predicted"/>
<gene>
    <name evidence="2" type="ORF">HPB52_006134</name>
</gene>